<dbReference type="SUPFAM" id="SSF52172">
    <property type="entry name" value="CheY-like"/>
    <property type="match status" value="1"/>
</dbReference>
<evidence type="ECO:0000259" key="5">
    <source>
        <dbReference type="PROSITE" id="PS50110"/>
    </source>
</evidence>
<feature type="modified residue" description="4-aspartylphosphate" evidence="2">
    <location>
        <position position="57"/>
    </location>
</feature>
<dbReference type="PANTHER" id="PTHR45566">
    <property type="entry name" value="HTH-TYPE TRANSCRIPTIONAL REGULATOR YHJB-RELATED"/>
    <property type="match status" value="1"/>
</dbReference>
<dbReference type="PANTHER" id="PTHR45566:SF1">
    <property type="entry name" value="HTH-TYPE TRANSCRIPTIONAL REGULATOR YHJB-RELATED"/>
    <property type="match status" value="1"/>
</dbReference>
<dbReference type="InterPro" id="IPR000792">
    <property type="entry name" value="Tscrpt_reg_LuxR_C"/>
</dbReference>
<keyword evidence="1" id="KW-0238">DNA-binding</keyword>
<dbReference type="SMART" id="SM00421">
    <property type="entry name" value="HTH_LUXR"/>
    <property type="match status" value="1"/>
</dbReference>
<dbReference type="EMBL" id="FTOA01000005">
    <property type="protein sequence ID" value="SIT01329.1"/>
    <property type="molecule type" value="Genomic_DNA"/>
</dbReference>
<reference evidence="6 7" key="1">
    <citation type="submission" date="2017-01" db="EMBL/GenBank/DDBJ databases">
        <authorList>
            <person name="Mah S.A."/>
            <person name="Swanson W.J."/>
            <person name="Moy G.W."/>
            <person name="Vacquier V.D."/>
        </authorList>
    </citation>
    <scope>NUCLEOTIDE SEQUENCE [LARGE SCALE GENOMIC DNA]</scope>
    <source>
        <strain evidence="6 7">DSM 11589</strain>
    </source>
</reference>
<dbReference type="PROSITE" id="PS50110">
    <property type="entry name" value="RESPONSE_REGULATORY"/>
    <property type="match status" value="1"/>
</dbReference>
<dbReference type="Proteomes" id="UP000185678">
    <property type="component" value="Unassembled WGS sequence"/>
</dbReference>
<evidence type="ECO:0000313" key="6">
    <source>
        <dbReference type="EMBL" id="SIT01329.1"/>
    </source>
</evidence>
<evidence type="ECO:0000256" key="1">
    <source>
        <dbReference type="ARBA" id="ARBA00023125"/>
    </source>
</evidence>
<dbReference type="InterPro" id="IPR001789">
    <property type="entry name" value="Sig_transdc_resp-reg_receiver"/>
</dbReference>
<feature type="region of interest" description="Disordered" evidence="3">
    <location>
        <begin position="141"/>
        <end position="165"/>
    </location>
</feature>
<dbReference type="GO" id="GO:0000160">
    <property type="term" value="P:phosphorelay signal transduction system"/>
    <property type="evidence" value="ECO:0007669"/>
    <property type="project" value="InterPro"/>
</dbReference>
<dbReference type="PROSITE" id="PS50043">
    <property type="entry name" value="HTH_LUXR_2"/>
    <property type="match status" value="1"/>
</dbReference>
<dbReference type="RefSeq" id="WP_076401237.1">
    <property type="nucleotide sequence ID" value="NZ_FTOA01000005.1"/>
</dbReference>
<dbReference type="Gene3D" id="3.40.50.2300">
    <property type="match status" value="1"/>
</dbReference>
<organism evidence="6 7">
    <name type="scientific">Insolitispirillum peregrinum</name>
    <dbReference type="NCBI Taxonomy" id="80876"/>
    <lineage>
        <taxon>Bacteria</taxon>
        <taxon>Pseudomonadati</taxon>
        <taxon>Pseudomonadota</taxon>
        <taxon>Alphaproteobacteria</taxon>
        <taxon>Rhodospirillales</taxon>
        <taxon>Novispirillaceae</taxon>
        <taxon>Insolitispirillum</taxon>
    </lineage>
</organism>
<evidence type="ECO:0000256" key="2">
    <source>
        <dbReference type="PROSITE-ProRule" id="PRU00169"/>
    </source>
</evidence>
<dbReference type="SMART" id="SM00448">
    <property type="entry name" value="REC"/>
    <property type="match status" value="1"/>
</dbReference>
<accession>A0A1N7NSX2</accession>
<dbReference type="STRING" id="80876.SAMN05421779_105341"/>
<dbReference type="OrthoDB" id="9805444at2"/>
<name>A0A1N7NSX2_9PROT</name>
<dbReference type="AlphaFoldDB" id="A0A1N7NSX2"/>
<keyword evidence="7" id="KW-1185">Reference proteome</keyword>
<dbReference type="InterPro" id="IPR051015">
    <property type="entry name" value="EvgA-like"/>
</dbReference>
<protein>
    <submittedName>
        <fullName evidence="6">Two component transcriptional regulator, LuxR family</fullName>
    </submittedName>
</protein>
<feature type="domain" description="Response regulatory" evidence="5">
    <location>
        <begin position="2"/>
        <end position="124"/>
    </location>
</feature>
<dbReference type="Pfam" id="PF00196">
    <property type="entry name" value="GerE"/>
    <property type="match status" value="1"/>
</dbReference>
<proteinExistence type="predicted"/>
<feature type="domain" description="HTH luxR-type" evidence="4">
    <location>
        <begin position="156"/>
        <end position="221"/>
    </location>
</feature>
<dbReference type="CDD" id="cd06170">
    <property type="entry name" value="LuxR_C_like"/>
    <property type="match status" value="1"/>
</dbReference>
<evidence type="ECO:0000313" key="7">
    <source>
        <dbReference type="Proteomes" id="UP000185678"/>
    </source>
</evidence>
<sequence length="227" mass="24781">MRIVLWDQHPIVLMALTQIVRDMGTDWEPLQLSGDISSGLASEVLEGLRPFDLVICDPRPSSFSHLNTADMIRLKAAVGDTPLLIFTTSEHPDDIRSALGNGASAYIPKTTDVNLLGTIIRLVHAGGLYVPPSLAHALTSPHFNNDPLPGSPTPPDRSHLPSLTQRQHQVLHLLSEGLSNAEIGERLHLNISTVKSHVTSILKTLGVERRTQAVLLFKKAEWDQSPA</sequence>
<dbReference type="SUPFAM" id="SSF46894">
    <property type="entry name" value="C-terminal effector domain of the bipartite response regulators"/>
    <property type="match status" value="1"/>
</dbReference>
<dbReference type="PRINTS" id="PR00038">
    <property type="entry name" value="HTHLUXR"/>
</dbReference>
<dbReference type="InterPro" id="IPR016032">
    <property type="entry name" value="Sig_transdc_resp-reg_C-effctor"/>
</dbReference>
<dbReference type="InterPro" id="IPR011006">
    <property type="entry name" value="CheY-like_superfamily"/>
</dbReference>
<dbReference type="GO" id="GO:0006355">
    <property type="term" value="P:regulation of DNA-templated transcription"/>
    <property type="evidence" value="ECO:0007669"/>
    <property type="project" value="InterPro"/>
</dbReference>
<gene>
    <name evidence="6" type="ORF">SAMN05421779_105341</name>
</gene>
<dbReference type="GO" id="GO:0003677">
    <property type="term" value="F:DNA binding"/>
    <property type="evidence" value="ECO:0007669"/>
    <property type="project" value="UniProtKB-KW"/>
</dbReference>
<evidence type="ECO:0000256" key="3">
    <source>
        <dbReference type="SAM" id="MobiDB-lite"/>
    </source>
</evidence>
<keyword evidence="2" id="KW-0597">Phosphoprotein</keyword>
<evidence type="ECO:0000259" key="4">
    <source>
        <dbReference type="PROSITE" id="PS50043"/>
    </source>
</evidence>